<dbReference type="Proteomes" id="UP000029221">
    <property type="component" value="Unassembled WGS sequence"/>
</dbReference>
<sequence>MVVFKYAFAKARLSKISYTTISYNTKKTFQLWMFKFGLIF</sequence>
<dbReference type="AlphaFoldDB" id="A0A090Q653"/>
<evidence type="ECO:0000313" key="2">
    <source>
        <dbReference type="Proteomes" id="UP000029221"/>
    </source>
</evidence>
<reference evidence="1" key="1">
    <citation type="journal article" date="2014" name="Genome Announc.">
        <title>Draft Genome Sequences of Marine Flavobacterium Nonlabens Strains NR17, NR24, NR27, NR32, NR33, and Ara13.</title>
        <authorList>
            <person name="Nakanishi M."/>
            <person name="Meirelles P."/>
            <person name="Suzuki R."/>
            <person name="Takatani N."/>
            <person name="Mino S."/>
            <person name="Suda W."/>
            <person name="Oshima K."/>
            <person name="Hattori M."/>
            <person name="Ohkuma M."/>
            <person name="Hosokawa M."/>
            <person name="Miyashita K."/>
            <person name="Thompson F.L."/>
            <person name="Niwa A."/>
            <person name="Sawabe T."/>
            <person name="Sawabe T."/>
        </authorList>
    </citation>
    <scope>NUCLEOTIDE SEQUENCE [LARGE SCALE GENOMIC DNA]</scope>
    <source>
        <strain evidence="1">JCM 19294</strain>
    </source>
</reference>
<comment type="caution">
    <text evidence="1">The sequence shown here is derived from an EMBL/GenBank/DDBJ whole genome shotgun (WGS) entry which is preliminary data.</text>
</comment>
<keyword evidence="2" id="KW-1185">Reference proteome</keyword>
<organism evidence="1 2">
    <name type="scientific">Nonlabens tegetincola</name>
    <dbReference type="NCBI Taxonomy" id="323273"/>
    <lineage>
        <taxon>Bacteria</taxon>
        <taxon>Pseudomonadati</taxon>
        <taxon>Bacteroidota</taxon>
        <taxon>Flavobacteriia</taxon>
        <taxon>Flavobacteriales</taxon>
        <taxon>Flavobacteriaceae</taxon>
        <taxon>Nonlabens</taxon>
    </lineage>
</organism>
<accession>A0A090Q653</accession>
<evidence type="ECO:0000313" key="1">
    <source>
        <dbReference type="EMBL" id="GAK97243.1"/>
    </source>
</evidence>
<name>A0A090Q653_9FLAO</name>
<protein>
    <submittedName>
        <fullName evidence="1">Uncharacterized protein</fullName>
    </submittedName>
</protein>
<proteinExistence type="predicted"/>
<dbReference type="EMBL" id="BBML01000005">
    <property type="protein sequence ID" value="GAK97243.1"/>
    <property type="molecule type" value="Genomic_DNA"/>
</dbReference>
<gene>
    <name evidence="1" type="ORF">JCM19294_1289</name>
</gene>